<dbReference type="EMBL" id="CP073078">
    <property type="protein sequence ID" value="QUD90598.1"/>
    <property type="molecule type" value="Genomic_DNA"/>
</dbReference>
<dbReference type="InterPro" id="IPR011006">
    <property type="entry name" value="CheY-like_superfamily"/>
</dbReference>
<evidence type="ECO:0000256" key="5">
    <source>
        <dbReference type="SAM" id="Coils"/>
    </source>
</evidence>
<accession>A0A975G3S2</accession>
<feature type="coiled-coil region" evidence="5">
    <location>
        <begin position="129"/>
        <end position="181"/>
    </location>
</feature>
<evidence type="ECO:0000256" key="2">
    <source>
        <dbReference type="ARBA" id="ARBA00012438"/>
    </source>
</evidence>
<sequence length="576" mass="61819">MAAEPSALTLYVLAPRGRDALVIKDLLQAAGLAAEVLTELAASAGRLAHGAGLIIAQEALDPGAFEALRAWLINQPAWSDYPIIFLRTRGAPLTATTQAAIDQLGNAAILERPLHPTTLISTARSAVRMRRRQREAEALLHERERAAETLRVREEEVRALADQLERRVEERTAELAAANRRLLTEMAERERVEATVMRMQRLEAVGQLTAGVAHDFNNLLTVIIGNLGRLERTVGEGEVQRVNMMRLAAERGAKLTAQLLAFSRRQKLEPKPTNLNEAVTSLRDLLQSTLGATIRLEARLEPGVWMAMVDPTQIEMIILNLAINARDAMNGRGGVISVETANATIRRSAGRPEEPVPGEYVVLSVQDTGSGMGPETLARVFEPFFTTKGVGKGSGLGLSQVLGFAKQSGGGVRIETVLGEGTTVQVFFPRARAAAVASSPSLVREGLTGGAVGGTVLLVDDDDQVRATTADMLRRLGLKVIETGSGGAALEVLDSGPSIDLLLLDFAMPGMNGADVARAAQAKRPDLRVLFVTGYADLTAIDHIDEHQVIRKPFGESELARRLAYALSDDGAPAIH</sequence>
<dbReference type="SUPFAM" id="SSF52172">
    <property type="entry name" value="CheY-like"/>
    <property type="match status" value="1"/>
</dbReference>
<dbReference type="Gene3D" id="3.40.50.2300">
    <property type="match status" value="1"/>
</dbReference>
<dbReference type="SMART" id="SM00388">
    <property type="entry name" value="HisKA"/>
    <property type="match status" value="1"/>
</dbReference>
<dbReference type="Gene3D" id="3.30.565.10">
    <property type="entry name" value="Histidine kinase-like ATPase, C-terminal domain"/>
    <property type="match status" value="1"/>
</dbReference>
<proteinExistence type="predicted"/>
<dbReference type="InterPro" id="IPR036890">
    <property type="entry name" value="HATPase_C_sf"/>
</dbReference>
<dbReference type="InterPro" id="IPR003661">
    <property type="entry name" value="HisK_dim/P_dom"/>
</dbReference>
<dbReference type="KEGG" id="caul:KCG34_12360"/>
<feature type="domain" description="Histidine kinase" evidence="6">
    <location>
        <begin position="211"/>
        <end position="432"/>
    </location>
</feature>
<dbReference type="SMART" id="SM00448">
    <property type="entry name" value="REC"/>
    <property type="match status" value="1"/>
</dbReference>
<dbReference type="Gene3D" id="1.10.287.130">
    <property type="match status" value="1"/>
</dbReference>
<gene>
    <name evidence="8" type="ORF">KCG34_12360</name>
</gene>
<organism evidence="8 9">
    <name type="scientific">Phenylobacterium montanum</name>
    <dbReference type="NCBI Taxonomy" id="2823693"/>
    <lineage>
        <taxon>Bacteria</taxon>
        <taxon>Pseudomonadati</taxon>
        <taxon>Pseudomonadota</taxon>
        <taxon>Alphaproteobacteria</taxon>
        <taxon>Caulobacterales</taxon>
        <taxon>Caulobacteraceae</taxon>
        <taxon>Phenylobacterium</taxon>
    </lineage>
</organism>
<evidence type="ECO:0000259" key="7">
    <source>
        <dbReference type="PROSITE" id="PS50110"/>
    </source>
</evidence>
<feature type="domain" description="Response regulatory" evidence="7">
    <location>
        <begin position="455"/>
        <end position="567"/>
    </location>
</feature>
<comment type="catalytic activity">
    <reaction evidence="1">
        <text>ATP + protein L-histidine = ADP + protein N-phospho-L-histidine.</text>
        <dbReference type="EC" id="2.7.13.3"/>
    </reaction>
</comment>
<dbReference type="PANTHER" id="PTHR43065:SF42">
    <property type="entry name" value="TWO-COMPONENT SENSOR PPRA"/>
    <property type="match status" value="1"/>
</dbReference>
<dbReference type="SUPFAM" id="SSF55874">
    <property type="entry name" value="ATPase domain of HSP90 chaperone/DNA topoisomerase II/histidine kinase"/>
    <property type="match status" value="1"/>
</dbReference>
<dbReference type="PROSITE" id="PS50109">
    <property type="entry name" value="HIS_KIN"/>
    <property type="match status" value="1"/>
</dbReference>
<dbReference type="CDD" id="cd00082">
    <property type="entry name" value="HisKA"/>
    <property type="match status" value="1"/>
</dbReference>
<protein>
    <recommendedName>
        <fullName evidence="2">histidine kinase</fullName>
        <ecNumber evidence="2">2.7.13.3</ecNumber>
    </recommendedName>
</protein>
<evidence type="ECO:0000259" key="6">
    <source>
        <dbReference type="PROSITE" id="PS50109"/>
    </source>
</evidence>
<evidence type="ECO:0000313" key="8">
    <source>
        <dbReference type="EMBL" id="QUD90598.1"/>
    </source>
</evidence>
<dbReference type="Pfam" id="PF02518">
    <property type="entry name" value="HATPase_c"/>
    <property type="match status" value="1"/>
</dbReference>
<dbReference type="InterPro" id="IPR004358">
    <property type="entry name" value="Sig_transdc_His_kin-like_C"/>
</dbReference>
<dbReference type="RefSeq" id="WP_211940645.1">
    <property type="nucleotide sequence ID" value="NZ_CP073078.1"/>
</dbReference>
<dbReference type="InterPro" id="IPR003594">
    <property type="entry name" value="HATPase_dom"/>
</dbReference>
<evidence type="ECO:0000256" key="4">
    <source>
        <dbReference type="PROSITE-ProRule" id="PRU00169"/>
    </source>
</evidence>
<dbReference type="PRINTS" id="PR00344">
    <property type="entry name" value="BCTRLSENSOR"/>
</dbReference>
<dbReference type="GO" id="GO:0000155">
    <property type="term" value="F:phosphorelay sensor kinase activity"/>
    <property type="evidence" value="ECO:0007669"/>
    <property type="project" value="InterPro"/>
</dbReference>
<evidence type="ECO:0000256" key="1">
    <source>
        <dbReference type="ARBA" id="ARBA00000085"/>
    </source>
</evidence>
<dbReference type="PANTHER" id="PTHR43065">
    <property type="entry name" value="SENSOR HISTIDINE KINASE"/>
    <property type="match status" value="1"/>
</dbReference>
<evidence type="ECO:0000256" key="3">
    <source>
        <dbReference type="ARBA" id="ARBA00022553"/>
    </source>
</evidence>
<name>A0A975G3S2_9CAUL</name>
<dbReference type="SMART" id="SM00387">
    <property type="entry name" value="HATPase_c"/>
    <property type="match status" value="1"/>
</dbReference>
<evidence type="ECO:0000313" key="9">
    <source>
        <dbReference type="Proteomes" id="UP000676409"/>
    </source>
</evidence>
<keyword evidence="3 4" id="KW-0597">Phosphoprotein</keyword>
<dbReference type="Pfam" id="PF00512">
    <property type="entry name" value="HisKA"/>
    <property type="match status" value="1"/>
</dbReference>
<keyword evidence="9" id="KW-1185">Reference proteome</keyword>
<dbReference type="InterPro" id="IPR036097">
    <property type="entry name" value="HisK_dim/P_sf"/>
</dbReference>
<dbReference type="PROSITE" id="PS50110">
    <property type="entry name" value="RESPONSE_REGULATORY"/>
    <property type="match status" value="1"/>
</dbReference>
<reference evidence="8" key="1">
    <citation type="submission" date="2021-04" db="EMBL/GenBank/DDBJ databases">
        <title>The complete genome sequence of Caulobacter sp. S6.</title>
        <authorList>
            <person name="Tang Y."/>
            <person name="Ouyang W."/>
            <person name="Liu Q."/>
            <person name="Huang B."/>
            <person name="Guo Z."/>
            <person name="Lei P."/>
        </authorList>
    </citation>
    <scope>NUCLEOTIDE SEQUENCE</scope>
    <source>
        <strain evidence="8">S6</strain>
    </source>
</reference>
<dbReference type="AlphaFoldDB" id="A0A975G3S2"/>
<dbReference type="InterPro" id="IPR005467">
    <property type="entry name" value="His_kinase_dom"/>
</dbReference>
<dbReference type="Proteomes" id="UP000676409">
    <property type="component" value="Chromosome"/>
</dbReference>
<dbReference type="EC" id="2.7.13.3" evidence="2"/>
<dbReference type="InterPro" id="IPR001789">
    <property type="entry name" value="Sig_transdc_resp-reg_receiver"/>
</dbReference>
<keyword evidence="5" id="KW-0175">Coiled coil</keyword>
<feature type="modified residue" description="4-aspartylphosphate" evidence="4">
    <location>
        <position position="505"/>
    </location>
</feature>
<dbReference type="Pfam" id="PF00072">
    <property type="entry name" value="Response_reg"/>
    <property type="match status" value="1"/>
</dbReference>
<dbReference type="SUPFAM" id="SSF47384">
    <property type="entry name" value="Homodimeric domain of signal transducing histidine kinase"/>
    <property type="match status" value="1"/>
</dbReference>